<feature type="zinc finger region" description="dksA C4-type" evidence="4">
    <location>
        <begin position="8"/>
        <end position="32"/>
    </location>
</feature>
<keyword evidence="3" id="KW-0862">Zinc</keyword>
<dbReference type="GO" id="GO:0008270">
    <property type="term" value="F:zinc ion binding"/>
    <property type="evidence" value="ECO:0007669"/>
    <property type="project" value="UniProtKB-KW"/>
</dbReference>
<keyword evidence="2" id="KW-0863">Zinc-finger</keyword>
<dbReference type="Proteomes" id="UP000503447">
    <property type="component" value="Chromosome"/>
</dbReference>
<dbReference type="InterPro" id="IPR000962">
    <property type="entry name" value="Znf_DskA_TraR"/>
</dbReference>
<evidence type="ECO:0000313" key="7">
    <source>
        <dbReference type="EMBL" id="QJW94127.1"/>
    </source>
</evidence>
<evidence type="ECO:0000256" key="5">
    <source>
        <dbReference type="SAM" id="MobiDB-lite"/>
    </source>
</evidence>
<dbReference type="EMBL" id="CP053452">
    <property type="protein sequence ID" value="QJW94127.1"/>
    <property type="molecule type" value="Genomic_DNA"/>
</dbReference>
<accession>A0A6M5YJ97</accession>
<dbReference type="AlphaFoldDB" id="A0A6M5YJ97"/>
<dbReference type="PROSITE" id="PS51128">
    <property type="entry name" value="ZF_DKSA_2"/>
    <property type="match status" value="1"/>
</dbReference>
<evidence type="ECO:0000256" key="2">
    <source>
        <dbReference type="ARBA" id="ARBA00022771"/>
    </source>
</evidence>
<feature type="region of interest" description="Disordered" evidence="5">
    <location>
        <begin position="48"/>
        <end position="77"/>
    </location>
</feature>
<dbReference type="Gene3D" id="1.20.120.910">
    <property type="entry name" value="DksA, coiled-coil domain"/>
    <property type="match status" value="1"/>
</dbReference>
<proteinExistence type="predicted"/>
<protein>
    <recommendedName>
        <fullName evidence="6">Zinc finger DksA/TraR C4-type domain-containing protein</fullName>
    </recommendedName>
</protein>
<reference evidence="8" key="1">
    <citation type="submission" date="2020-05" db="EMBL/GenBank/DDBJ databases">
        <title>Frigoriglobus tundricola gen. nov., sp. nov., a psychrotolerant cellulolytic planctomycete of the family Gemmataceae with two divergent copies of 16S rRNA gene.</title>
        <authorList>
            <person name="Kulichevskaya I.S."/>
            <person name="Ivanova A.A."/>
            <person name="Naumoff D.G."/>
            <person name="Beletsky A.V."/>
            <person name="Rijpstra W.I.C."/>
            <person name="Sinninghe Damste J.S."/>
            <person name="Mardanov A.V."/>
            <person name="Ravin N.V."/>
            <person name="Dedysh S.N."/>
        </authorList>
    </citation>
    <scope>NUCLEOTIDE SEQUENCE [LARGE SCALE GENOMIC DNA]</scope>
    <source>
        <strain evidence="8">PL17</strain>
    </source>
</reference>
<evidence type="ECO:0000256" key="4">
    <source>
        <dbReference type="PROSITE-ProRule" id="PRU00510"/>
    </source>
</evidence>
<keyword evidence="1" id="KW-0479">Metal-binding</keyword>
<dbReference type="KEGG" id="ftj:FTUN_1646"/>
<keyword evidence="8" id="KW-1185">Reference proteome</keyword>
<evidence type="ECO:0000256" key="1">
    <source>
        <dbReference type="ARBA" id="ARBA00022723"/>
    </source>
</evidence>
<evidence type="ECO:0000259" key="6">
    <source>
        <dbReference type="Pfam" id="PF01258"/>
    </source>
</evidence>
<dbReference type="Pfam" id="PF01258">
    <property type="entry name" value="zf-dskA_traR"/>
    <property type="match status" value="1"/>
</dbReference>
<name>A0A6M5YJ97_9BACT</name>
<dbReference type="RefSeq" id="WP_171470194.1">
    <property type="nucleotide sequence ID" value="NZ_CP053452.2"/>
</dbReference>
<feature type="compositionally biased region" description="Basic residues" evidence="5">
    <location>
        <begin position="65"/>
        <end position="77"/>
    </location>
</feature>
<feature type="domain" description="Zinc finger DksA/TraR C4-type" evidence="6">
    <location>
        <begin position="8"/>
        <end position="33"/>
    </location>
</feature>
<sequence>MTIVPQPCARCGELIPAERIEAVPETMVCVQCSQEIGGEFKVFVTPERTSKDGSLKKNYGGYSTRKVRKPLKPKGQA</sequence>
<organism evidence="7 8">
    <name type="scientific">Frigoriglobus tundricola</name>
    <dbReference type="NCBI Taxonomy" id="2774151"/>
    <lineage>
        <taxon>Bacteria</taxon>
        <taxon>Pseudomonadati</taxon>
        <taxon>Planctomycetota</taxon>
        <taxon>Planctomycetia</taxon>
        <taxon>Gemmatales</taxon>
        <taxon>Gemmataceae</taxon>
        <taxon>Frigoriglobus</taxon>
    </lineage>
</organism>
<evidence type="ECO:0000256" key="3">
    <source>
        <dbReference type="ARBA" id="ARBA00022833"/>
    </source>
</evidence>
<evidence type="ECO:0000313" key="8">
    <source>
        <dbReference type="Proteomes" id="UP000503447"/>
    </source>
</evidence>
<gene>
    <name evidence="7" type="ORF">FTUN_1646</name>
</gene>